<evidence type="ECO:0000313" key="2">
    <source>
        <dbReference type="Proteomes" id="UP000240996"/>
    </source>
</evidence>
<sequence>MIKTDIVRTVATLACTFVVSATFILAAVAPAHQAPATRHTAIVA</sequence>
<gene>
    <name evidence="1" type="ORF">C8J24_2366</name>
</gene>
<protein>
    <submittedName>
        <fullName evidence="1">Uncharacterized protein</fullName>
    </submittedName>
</protein>
<dbReference type="AlphaFoldDB" id="A0A2T4YRI9"/>
<dbReference type="EMBL" id="PZZN01000002">
    <property type="protein sequence ID" value="PTM46126.1"/>
    <property type="molecule type" value="Genomic_DNA"/>
</dbReference>
<reference evidence="1 2" key="1">
    <citation type="submission" date="2018-04" db="EMBL/GenBank/DDBJ databases">
        <title>Genomic Encyclopedia of Type Strains, Phase III (KMG-III): the genomes of soil and plant-associated and newly described type strains.</title>
        <authorList>
            <person name="Whitman W."/>
        </authorList>
    </citation>
    <scope>NUCLEOTIDE SEQUENCE [LARGE SCALE GENOMIC DNA]</scope>
    <source>
        <strain evidence="1 2">NW12</strain>
    </source>
</reference>
<keyword evidence="2" id="KW-1185">Reference proteome</keyword>
<accession>A0A2T4YRI9</accession>
<organism evidence="1 2">
    <name type="scientific">Sphingomonas aerolata</name>
    <dbReference type="NCBI Taxonomy" id="185951"/>
    <lineage>
        <taxon>Bacteria</taxon>
        <taxon>Pseudomonadati</taxon>
        <taxon>Pseudomonadota</taxon>
        <taxon>Alphaproteobacteria</taxon>
        <taxon>Sphingomonadales</taxon>
        <taxon>Sphingomonadaceae</taxon>
        <taxon>Sphingomonas</taxon>
    </lineage>
</organism>
<dbReference type="Proteomes" id="UP000240996">
    <property type="component" value="Unassembled WGS sequence"/>
</dbReference>
<dbReference type="RefSeq" id="WP_260171278.1">
    <property type="nucleotide sequence ID" value="NZ_JAAOYQ010000004.1"/>
</dbReference>
<proteinExistence type="predicted"/>
<comment type="caution">
    <text evidence="1">The sequence shown here is derived from an EMBL/GenBank/DDBJ whole genome shotgun (WGS) entry which is preliminary data.</text>
</comment>
<name>A0A2T4YRI9_9SPHN</name>
<evidence type="ECO:0000313" key="1">
    <source>
        <dbReference type="EMBL" id="PTM46126.1"/>
    </source>
</evidence>